<organism evidence="4 5">
    <name type="scientific">Quercus lobata</name>
    <name type="common">Valley oak</name>
    <dbReference type="NCBI Taxonomy" id="97700"/>
    <lineage>
        <taxon>Eukaryota</taxon>
        <taxon>Viridiplantae</taxon>
        <taxon>Streptophyta</taxon>
        <taxon>Embryophyta</taxon>
        <taxon>Tracheophyta</taxon>
        <taxon>Spermatophyta</taxon>
        <taxon>Magnoliopsida</taxon>
        <taxon>eudicotyledons</taxon>
        <taxon>Gunneridae</taxon>
        <taxon>Pentapetalae</taxon>
        <taxon>rosids</taxon>
        <taxon>fabids</taxon>
        <taxon>Fagales</taxon>
        <taxon>Fagaceae</taxon>
        <taxon>Quercus</taxon>
    </lineage>
</organism>
<evidence type="ECO:0000256" key="2">
    <source>
        <dbReference type="SAM" id="MobiDB-lite"/>
    </source>
</evidence>
<dbReference type="SMART" id="SM00256">
    <property type="entry name" value="FBOX"/>
    <property type="match status" value="1"/>
</dbReference>
<dbReference type="Proteomes" id="UP000594261">
    <property type="component" value="Chromosome 5"/>
</dbReference>
<dbReference type="InParanoid" id="A0A7N2LMZ1"/>
<accession>A0A7N2LMZ1</accession>
<protein>
    <recommendedName>
        <fullName evidence="3">F-box domain-containing protein</fullName>
    </recommendedName>
</protein>
<evidence type="ECO:0000256" key="1">
    <source>
        <dbReference type="SAM" id="Coils"/>
    </source>
</evidence>
<feature type="region of interest" description="Disordered" evidence="2">
    <location>
        <begin position="346"/>
        <end position="368"/>
    </location>
</feature>
<name>A0A7N2LMZ1_QUELO</name>
<dbReference type="EnsemblPlants" id="QL05p009371:mrna">
    <property type="protein sequence ID" value="QL05p009371:mrna"/>
    <property type="gene ID" value="QL05p009371"/>
</dbReference>
<dbReference type="Gene3D" id="1.20.1280.50">
    <property type="match status" value="1"/>
</dbReference>
<dbReference type="InterPro" id="IPR036047">
    <property type="entry name" value="F-box-like_dom_sf"/>
</dbReference>
<feature type="region of interest" description="Disordered" evidence="2">
    <location>
        <begin position="295"/>
        <end position="331"/>
    </location>
</feature>
<sequence>MGRRVSDVIFETDSISVSRALMDPANAKITIASLVAGTHSKLKEIRRGEADILPSQVQQRLEGRPFDCLRNKEQTTPRISLVNVQTLNYLLRSEIFVSEDSQLRAAPLILDYEPLSRTQQIFVAEEWAKKSREELNTEVQSRLAAEKAAGALRLEKERLSKEIKEAFKARDSVEAGLKTTAKLAEDMRQQLHLSEINLAIEKQMVSDLKAQLLQAKEAARLAREAAEAAVATSYERGVADTKARLTEEVAAVCRDYITMSWGVALDRAAVPVDSDLRKIENIFFLEDIREIPGSIPPEEPLFASTTTPDSLIPEEKGGNKEVQPPAKDKSPEDALTIRDVVAQAKEAGPKPTAGGDHPETEEIEEVSRSDPPIKLSKPIFFSSAATASLCFQIVYKKKTTKITTTFDDLPISLMLEILHRLDIKSVMLFKSVSKEWCSVVSVPSFARYFVNRSVLNYRHHH</sequence>
<evidence type="ECO:0000313" key="4">
    <source>
        <dbReference type="EnsemblPlants" id="QL05p009371:mrna"/>
    </source>
</evidence>
<dbReference type="SUPFAM" id="SSF81383">
    <property type="entry name" value="F-box domain"/>
    <property type="match status" value="1"/>
</dbReference>
<evidence type="ECO:0000259" key="3">
    <source>
        <dbReference type="PROSITE" id="PS50181"/>
    </source>
</evidence>
<dbReference type="PROSITE" id="PS50181">
    <property type="entry name" value="FBOX"/>
    <property type="match status" value="1"/>
</dbReference>
<dbReference type="InterPro" id="IPR001810">
    <property type="entry name" value="F-box_dom"/>
</dbReference>
<dbReference type="Pfam" id="PF00646">
    <property type="entry name" value="F-box"/>
    <property type="match status" value="1"/>
</dbReference>
<dbReference type="Gramene" id="QL05p009371:mrna">
    <property type="protein sequence ID" value="QL05p009371:mrna"/>
    <property type="gene ID" value="QL05p009371"/>
</dbReference>
<keyword evidence="1" id="KW-0175">Coiled coil</keyword>
<reference evidence="4 5" key="1">
    <citation type="journal article" date="2016" name="G3 (Bethesda)">
        <title>First Draft Assembly and Annotation of the Genome of a California Endemic Oak Quercus lobata Nee (Fagaceae).</title>
        <authorList>
            <person name="Sork V.L."/>
            <person name="Fitz-Gibbon S.T."/>
            <person name="Puiu D."/>
            <person name="Crepeau M."/>
            <person name="Gugger P.F."/>
            <person name="Sherman R."/>
            <person name="Stevens K."/>
            <person name="Langley C.H."/>
            <person name="Pellegrini M."/>
            <person name="Salzberg S.L."/>
        </authorList>
    </citation>
    <scope>NUCLEOTIDE SEQUENCE [LARGE SCALE GENOMIC DNA]</scope>
    <source>
        <strain evidence="4 5">cv. SW786</strain>
    </source>
</reference>
<dbReference type="AlphaFoldDB" id="A0A7N2LMZ1"/>
<feature type="domain" description="F-box" evidence="3">
    <location>
        <begin position="403"/>
        <end position="452"/>
    </location>
</feature>
<feature type="coiled-coil region" evidence="1">
    <location>
        <begin position="198"/>
        <end position="229"/>
    </location>
</feature>
<evidence type="ECO:0000313" key="5">
    <source>
        <dbReference type="Proteomes" id="UP000594261"/>
    </source>
</evidence>
<keyword evidence="5" id="KW-1185">Reference proteome</keyword>
<feature type="compositionally biased region" description="Basic and acidic residues" evidence="2">
    <location>
        <begin position="356"/>
        <end position="368"/>
    </location>
</feature>
<dbReference type="EMBL" id="LRBV02000005">
    <property type="status" value="NOT_ANNOTATED_CDS"/>
    <property type="molecule type" value="Genomic_DNA"/>
</dbReference>
<reference evidence="4" key="2">
    <citation type="submission" date="2021-01" db="UniProtKB">
        <authorList>
            <consortium name="EnsemblPlants"/>
        </authorList>
    </citation>
    <scope>IDENTIFICATION</scope>
</reference>
<proteinExistence type="predicted"/>